<keyword evidence="3" id="KW-1185">Reference proteome</keyword>
<dbReference type="EMBL" id="JACHBW010000038">
    <property type="protein sequence ID" value="MBB6107023.1"/>
    <property type="molecule type" value="Genomic_DNA"/>
</dbReference>
<evidence type="ECO:0000256" key="1">
    <source>
        <dbReference type="SAM" id="MobiDB-lite"/>
    </source>
</evidence>
<organism evidence="2 3">
    <name type="scientific">Paraburkholderia bannensis</name>
    <dbReference type="NCBI Taxonomy" id="765414"/>
    <lineage>
        <taxon>Bacteria</taxon>
        <taxon>Pseudomonadati</taxon>
        <taxon>Pseudomonadota</taxon>
        <taxon>Betaproteobacteria</taxon>
        <taxon>Burkholderiales</taxon>
        <taxon>Burkholderiaceae</taxon>
        <taxon>Paraburkholderia</taxon>
    </lineage>
</organism>
<name>A0A7W9WXA1_9BURK</name>
<feature type="compositionally biased region" description="Basic and acidic residues" evidence="1">
    <location>
        <begin position="9"/>
        <end position="22"/>
    </location>
</feature>
<feature type="region of interest" description="Disordered" evidence="1">
    <location>
        <begin position="1"/>
        <end position="31"/>
    </location>
</feature>
<evidence type="ECO:0000313" key="3">
    <source>
        <dbReference type="Proteomes" id="UP000571554"/>
    </source>
</evidence>
<evidence type="ECO:0000313" key="2">
    <source>
        <dbReference type="EMBL" id="MBB6107023.1"/>
    </source>
</evidence>
<sequence>MAQCYAEGHAMREYPHARDIGKQHRGKMAVT</sequence>
<comment type="caution">
    <text evidence="2">The sequence shown here is derived from an EMBL/GenBank/DDBJ whole genome shotgun (WGS) entry which is preliminary data.</text>
</comment>
<dbReference type="Proteomes" id="UP000571554">
    <property type="component" value="Unassembled WGS sequence"/>
</dbReference>
<gene>
    <name evidence="2" type="ORF">F4827_006903</name>
</gene>
<accession>A0A7W9WXA1</accession>
<reference evidence="2 3" key="1">
    <citation type="submission" date="2020-08" db="EMBL/GenBank/DDBJ databases">
        <title>Above-ground endophytic microbial communities from plants in different locations in the United States.</title>
        <authorList>
            <person name="Frank C."/>
        </authorList>
    </citation>
    <scope>NUCLEOTIDE SEQUENCE [LARGE SCALE GENOMIC DNA]</scope>
    <source>
        <strain evidence="2 3">WP4_2_2</strain>
    </source>
</reference>
<dbReference type="AlphaFoldDB" id="A0A7W9WXA1"/>
<proteinExistence type="predicted"/>
<protein>
    <submittedName>
        <fullName evidence="2">Uncharacterized protein</fullName>
    </submittedName>
</protein>